<dbReference type="EMBL" id="PKMF04000735">
    <property type="protein sequence ID" value="KAK7820524.1"/>
    <property type="molecule type" value="Genomic_DNA"/>
</dbReference>
<dbReference type="AlphaFoldDB" id="A0AAW0J1H4"/>
<name>A0AAW0J1H4_QUESU</name>
<organism evidence="1 2">
    <name type="scientific">Quercus suber</name>
    <name type="common">Cork oak</name>
    <dbReference type="NCBI Taxonomy" id="58331"/>
    <lineage>
        <taxon>Eukaryota</taxon>
        <taxon>Viridiplantae</taxon>
        <taxon>Streptophyta</taxon>
        <taxon>Embryophyta</taxon>
        <taxon>Tracheophyta</taxon>
        <taxon>Spermatophyta</taxon>
        <taxon>Magnoliopsida</taxon>
        <taxon>eudicotyledons</taxon>
        <taxon>Gunneridae</taxon>
        <taxon>Pentapetalae</taxon>
        <taxon>rosids</taxon>
        <taxon>fabids</taxon>
        <taxon>Fagales</taxon>
        <taxon>Fagaceae</taxon>
        <taxon>Quercus</taxon>
    </lineage>
</organism>
<keyword evidence="2" id="KW-1185">Reference proteome</keyword>
<sequence length="32" mass="3830">MAVLSYLFRAKKNQLGPLKEEEEEEEAQEWAY</sequence>
<evidence type="ECO:0000313" key="1">
    <source>
        <dbReference type="EMBL" id="KAK7820524.1"/>
    </source>
</evidence>
<accession>A0AAW0J1H4</accession>
<reference evidence="1 2" key="1">
    <citation type="journal article" date="2018" name="Sci. Data">
        <title>The draft genome sequence of cork oak.</title>
        <authorList>
            <person name="Ramos A.M."/>
            <person name="Usie A."/>
            <person name="Barbosa P."/>
            <person name="Barros P.M."/>
            <person name="Capote T."/>
            <person name="Chaves I."/>
            <person name="Simoes F."/>
            <person name="Abreu I."/>
            <person name="Carrasquinho I."/>
            <person name="Faro C."/>
            <person name="Guimaraes J.B."/>
            <person name="Mendonca D."/>
            <person name="Nobrega F."/>
            <person name="Rodrigues L."/>
            <person name="Saibo N.J.M."/>
            <person name="Varela M.C."/>
            <person name="Egas C."/>
            <person name="Matos J."/>
            <person name="Miguel C.M."/>
            <person name="Oliveira M.M."/>
            <person name="Ricardo C.P."/>
            <person name="Goncalves S."/>
        </authorList>
    </citation>
    <scope>NUCLEOTIDE SEQUENCE [LARGE SCALE GENOMIC DNA]</scope>
    <source>
        <strain evidence="2">cv. HL8</strain>
    </source>
</reference>
<gene>
    <name evidence="1" type="ORF">CFP56_038731</name>
</gene>
<evidence type="ECO:0000313" key="2">
    <source>
        <dbReference type="Proteomes" id="UP000237347"/>
    </source>
</evidence>
<proteinExistence type="predicted"/>
<comment type="caution">
    <text evidence="1">The sequence shown here is derived from an EMBL/GenBank/DDBJ whole genome shotgun (WGS) entry which is preliminary data.</text>
</comment>
<protein>
    <submittedName>
        <fullName evidence="1">Uncharacterized protein</fullName>
    </submittedName>
</protein>
<dbReference type="Proteomes" id="UP000237347">
    <property type="component" value="Unassembled WGS sequence"/>
</dbReference>